<dbReference type="RefSeq" id="WP_132524887.1">
    <property type="nucleotide sequence ID" value="NZ_SMFV01000001.1"/>
</dbReference>
<gene>
    <name evidence="2" type="ORF">CLV27_0193</name>
</gene>
<dbReference type="AlphaFoldDB" id="A0A4R1GPJ6"/>
<feature type="domain" description="Dinitrogenase iron-molybdenum cofactor biosynthesis" evidence="1">
    <location>
        <begin position="12"/>
        <end position="105"/>
    </location>
</feature>
<protein>
    <submittedName>
        <fullName evidence="2">Putative Fe-Mo cluster-binding NifX family protein</fullName>
    </submittedName>
</protein>
<sequence length="117" mass="12552">MRIAIPVDESGKVVSMFGSAPAFLIVDTEKGEKETVPNLNSCGGCSVGCSGGKSPADLLAENNVDVLLIEKLPKEPFMKLARRGIVVYQLPTDVKSADEAVELFKKKELKVLYLPAS</sequence>
<accession>A0A4R1GPJ6</accession>
<dbReference type="InterPro" id="IPR036105">
    <property type="entry name" value="DiNase_FeMo-co_biosyn_sf"/>
</dbReference>
<dbReference type="Proteomes" id="UP000295777">
    <property type="component" value="Unassembled WGS sequence"/>
</dbReference>
<evidence type="ECO:0000259" key="1">
    <source>
        <dbReference type="Pfam" id="PF02579"/>
    </source>
</evidence>
<proteinExistence type="predicted"/>
<dbReference type="InterPro" id="IPR003731">
    <property type="entry name" value="Di-Nase_FeMo-co_biosynth"/>
</dbReference>
<keyword evidence="3" id="KW-1185">Reference proteome</keyword>
<organism evidence="2 3">
    <name type="scientific">Phorcysia thermohydrogeniphila</name>
    <dbReference type="NCBI Taxonomy" id="936138"/>
    <lineage>
        <taxon>Bacteria</taxon>
        <taxon>Pseudomonadati</taxon>
        <taxon>Aquificota</taxon>
        <taxon>Aquificia</taxon>
        <taxon>Desulfurobacteriales</taxon>
        <taxon>Desulfurobacteriaceae</taxon>
        <taxon>Phorcysia</taxon>
    </lineage>
</organism>
<comment type="caution">
    <text evidence="2">The sequence shown here is derived from an EMBL/GenBank/DDBJ whole genome shotgun (WGS) entry which is preliminary data.</text>
</comment>
<dbReference type="Gene3D" id="3.30.420.130">
    <property type="entry name" value="Dinitrogenase iron-molybdenum cofactor biosynthesis domain"/>
    <property type="match status" value="1"/>
</dbReference>
<evidence type="ECO:0000313" key="3">
    <source>
        <dbReference type="Proteomes" id="UP000295777"/>
    </source>
</evidence>
<dbReference type="PANTHER" id="PTHR33937:SF2">
    <property type="entry name" value="DINITROGENASE IRON-MOLYBDENUM COFACTOR BIOSYNTHESIS DOMAIN-CONTAINING PROTEIN"/>
    <property type="match status" value="1"/>
</dbReference>
<evidence type="ECO:0000313" key="2">
    <source>
        <dbReference type="EMBL" id="TCK06392.1"/>
    </source>
</evidence>
<dbReference type="EMBL" id="SMFV01000001">
    <property type="protein sequence ID" value="TCK06392.1"/>
    <property type="molecule type" value="Genomic_DNA"/>
</dbReference>
<reference evidence="2 3" key="1">
    <citation type="submission" date="2019-03" db="EMBL/GenBank/DDBJ databases">
        <title>Genomic Encyclopedia of Archaeal and Bacterial Type Strains, Phase II (KMG-II): from individual species to whole genera.</title>
        <authorList>
            <person name="Goeker M."/>
        </authorList>
    </citation>
    <scope>NUCLEOTIDE SEQUENCE [LARGE SCALE GENOMIC DNA]</scope>
    <source>
        <strain evidence="2 3">DSM 24425</strain>
    </source>
</reference>
<dbReference type="InterPro" id="IPR051840">
    <property type="entry name" value="NifX/NifY_domain"/>
</dbReference>
<dbReference type="PANTHER" id="PTHR33937">
    <property type="entry name" value="IRON-MOLYBDENUM PROTEIN-RELATED-RELATED"/>
    <property type="match status" value="1"/>
</dbReference>
<dbReference type="SUPFAM" id="SSF53146">
    <property type="entry name" value="Nitrogenase accessory factor-like"/>
    <property type="match status" value="1"/>
</dbReference>
<name>A0A4R1GPJ6_9BACT</name>
<dbReference type="OrthoDB" id="15431at2"/>
<dbReference type="Pfam" id="PF02579">
    <property type="entry name" value="Nitro_FeMo-Co"/>
    <property type="match status" value="1"/>
</dbReference>